<protein>
    <submittedName>
        <fullName evidence="2">Jg19016 protein</fullName>
    </submittedName>
</protein>
<dbReference type="Proteomes" id="UP000838756">
    <property type="component" value="Unassembled WGS sequence"/>
</dbReference>
<evidence type="ECO:0000256" key="1">
    <source>
        <dbReference type="SAM" id="MobiDB-lite"/>
    </source>
</evidence>
<feature type="region of interest" description="Disordered" evidence="1">
    <location>
        <begin position="84"/>
        <end position="124"/>
    </location>
</feature>
<sequence length="136" mass="15295">MPSPRRRLNNLYLATALNHLKTKNAALLPWKSAKSITPNPLFVTWKSQITRIRCCATRLNLCALRYPGWSVKNVTDDASGVSYKAPAAGDHKESTKHPSWPRVPSVRYPNRKIPPASPLESIDTANKYCRPNGTWK</sequence>
<reference evidence="2" key="1">
    <citation type="submission" date="2022-03" db="EMBL/GenBank/DDBJ databases">
        <authorList>
            <person name="Lindestad O."/>
        </authorList>
    </citation>
    <scope>NUCLEOTIDE SEQUENCE</scope>
</reference>
<gene>
    <name evidence="2" type="primary">jg19016</name>
    <name evidence="2" type="ORF">PAEG_LOCUS2254</name>
</gene>
<organism evidence="2 3">
    <name type="scientific">Pararge aegeria aegeria</name>
    <dbReference type="NCBI Taxonomy" id="348720"/>
    <lineage>
        <taxon>Eukaryota</taxon>
        <taxon>Metazoa</taxon>
        <taxon>Ecdysozoa</taxon>
        <taxon>Arthropoda</taxon>
        <taxon>Hexapoda</taxon>
        <taxon>Insecta</taxon>
        <taxon>Pterygota</taxon>
        <taxon>Neoptera</taxon>
        <taxon>Endopterygota</taxon>
        <taxon>Lepidoptera</taxon>
        <taxon>Glossata</taxon>
        <taxon>Ditrysia</taxon>
        <taxon>Papilionoidea</taxon>
        <taxon>Nymphalidae</taxon>
        <taxon>Satyrinae</taxon>
        <taxon>Satyrini</taxon>
        <taxon>Parargina</taxon>
        <taxon>Pararge</taxon>
    </lineage>
</organism>
<keyword evidence="3" id="KW-1185">Reference proteome</keyword>
<name>A0A8S4QGL8_9NEOP</name>
<dbReference type="EMBL" id="CAKXAJ010007276">
    <property type="protein sequence ID" value="CAH2210344.1"/>
    <property type="molecule type" value="Genomic_DNA"/>
</dbReference>
<accession>A0A8S4QGL8</accession>
<dbReference type="AlphaFoldDB" id="A0A8S4QGL8"/>
<evidence type="ECO:0000313" key="3">
    <source>
        <dbReference type="Proteomes" id="UP000838756"/>
    </source>
</evidence>
<comment type="caution">
    <text evidence="2">The sequence shown here is derived from an EMBL/GenBank/DDBJ whole genome shotgun (WGS) entry which is preliminary data.</text>
</comment>
<proteinExistence type="predicted"/>
<evidence type="ECO:0000313" key="2">
    <source>
        <dbReference type="EMBL" id="CAH2210344.1"/>
    </source>
</evidence>